<dbReference type="RefSeq" id="WP_092619859.1">
    <property type="nucleotide sequence ID" value="NZ_FMYK01000005.1"/>
</dbReference>
<evidence type="ECO:0000256" key="2">
    <source>
        <dbReference type="ARBA" id="ARBA00022741"/>
    </source>
</evidence>
<keyword evidence="2 8" id="KW-0547">Nucleotide-binding</keyword>
<keyword evidence="4 8" id="KW-0067">ATP-binding</keyword>
<evidence type="ECO:0000256" key="1">
    <source>
        <dbReference type="ARBA" id="ARBA00022491"/>
    </source>
</evidence>
<comment type="function">
    <text evidence="8">Negatively regulates transcription of bacterial ribonucleotide reductase nrd genes and operons by binding to NrdR-boxes.</text>
</comment>
<dbReference type="GO" id="GO:0045892">
    <property type="term" value="P:negative regulation of DNA-templated transcription"/>
    <property type="evidence" value="ECO:0007669"/>
    <property type="project" value="UniProtKB-UniRule"/>
</dbReference>
<dbReference type="GO" id="GO:0005524">
    <property type="term" value="F:ATP binding"/>
    <property type="evidence" value="ECO:0007669"/>
    <property type="project" value="UniProtKB-UniRule"/>
</dbReference>
<evidence type="ECO:0000256" key="8">
    <source>
        <dbReference type="HAMAP-Rule" id="MF_00440"/>
    </source>
</evidence>
<evidence type="ECO:0000313" key="10">
    <source>
        <dbReference type="EMBL" id="SDC43935.1"/>
    </source>
</evidence>
<dbReference type="AlphaFoldDB" id="A0A1G6LMG5"/>
<dbReference type="PANTHER" id="PTHR30455:SF2">
    <property type="entry name" value="TRANSCRIPTIONAL REPRESSOR NRDR"/>
    <property type="match status" value="1"/>
</dbReference>
<dbReference type="Pfam" id="PF22811">
    <property type="entry name" value="Zn_ribbon_NrdR"/>
    <property type="match status" value="1"/>
</dbReference>
<dbReference type="PROSITE" id="PS51161">
    <property type="entry name" value="ATP_CONE"/>
    <property type="match status" value="1"/>
</dbReference>
<dbReference type="GO" id="GO:0003677">
    <property type="term" value="F:DNA binding"/>
    <property type="evidence" value="ECO:0007669"/>
    <property type="project" value="UniProtKB-KW"/>
</dbReference>
<keyword evidence="8" id="KW-0479">Metal-binding</keyword>
<reference evidence="11" key="1">
    <citation type="submission" date="2016-09" db="EMBL/GenBank/DDBJ databases">
        <authorList>
            <person name="Varghese N."/>
            <person name="Submissions S."/>
        </authorList>
    </citation>
    <scope>NUCLEOTIDE SEQUENCE [LARGE SCALE GENOMIC DNA]</scope>
    <source>
        <strain evidence="11">ANC 3699</strain>
    </source>
</reference>
<evidence type="ECO:0000256" key="4">
    <source>
        <dbReference type="ARBA" id="ARBA00022840"/>
    </source>
</evidence>
<feature type="zinc finger region" evidence="8">
    <location>
        <begin position="3"/>
        <end position="34"/>
    </location>
</feature>
<sequence length="155" mass="18203">MHCPFCDAADSKVIDSRLAAQGAQIRRRRECIKCGERFTTFESYEVVMPRVIKSNGKNEPFDEHKLRRSLMHALQKRPVTQEQIEETLSNIQQQIRRLGERDVKSSTIGEIAMQLIFELDHVAYVRFASVYHDFQNLDAFRQQIEMMQLRKDSEL</sequence>
<accession>A0A1G6LMG5</accession>
<keyword evidence="11" id="KW-1185">Reference proteome</keyword>
<comment type="similarity">
    <text evidence="8">Belongs to the NrdR family.</text>
</comment>
<dbReference type="InterPro" id="IPR005144">
    <property type="entry name" value="ATP-cone_dom"/>
</dbReference>
<keyword evidence="3 8" id="KW-0863">Zinc-finger</keyword>
<evidence type="ECO:0000256" key="5">
    <source>
        <dbReference type="ARBA" id="ARBA00023015"/>
    </source>
</evidence>
<organism evidence="10 11">
    <name type="scientific">Acinetobacter marinus</name>
    <dbReference type="NCBI Taxonomy" id="281375"/>
    <lineage>
        <taxon>Bacteria</taxon>
        <taxon>Pseudomonadati</taxon>
        <taxon>Pseudomonadota</taxon>
        <taxon>Gammaproteobacteria</taxon>
        <taxon>Moraxellales</taxon>
        <taxon>Moraxellaceae</taxon>
        <taxon>Acinetobacter</taxon>
    </lineage>
</organism>
<dbReference type="EMBL" id="FMYK01000005">
    <property type="protein sequence ID" value="SDC43935.1"/>
    <property type="molecule type" value="Genomic_DNA"/>
</dbReference>
<evidence type="ECO:0000256" key="6">
    <source>
        <dbReference type="ARBA" id="ARBA00023125"/>
    </source>
</evidence>
<keyword evidence="5 8" id="KW-0805">Transcription regulation</keyword>
<evidence type="ECO:0000256" key="7">
    <source>
        <dbReference type="ARBA" id="ARBA00023163"/>
    </source>
</evidence>
<keyword evidence="7 8" id="KW-0804">Transcription</keyword>
<gene>
    <name evidence="8" type="primary">nrdR</name>
    <name evidence="10" type="ORF">SAMN05421749_105104</name>
</gene>
<dbReference type="Proteomes" id="UP000242317">
    <property type="component" value="Unassembled WGS sequence"/>
</dbReference>
<dbReference type="GO" id="GO:0008270">
    <property type="term" value="F:zinc ion binding"/>
    <property type="evidence" value="ECO:0007669"/>
    <property type="project" value="UniProtKB-UniRule"/>
</dbReference>
<dbReference type="NCBIfam" id="TIGR00244">
    <property type="entry name" value="transcriptional regulator NrdR"/>
    <property type="match status" value="1"/>
</dbReference>
<proteinExistence type="inferred from homology"/>
<dbReference type="OrthoDB" id="9807461at2"/>
<keyword evidence="6 8" id="KW-0238">DNA-binding</keyword>
<dbReference type="InterPro" id="IPR055173">
    <property type="entry name" value="NrdR-like_N"/>
</dbReference>
<feature type="domain" description="ATP-cone" evidence="9">
    <location>
        <begin position="49"/>
        <end position="139"/>
    </location>
</feature>
<evidence type="ECO:0000259" key="9">
    <source>
        <dbReference type="PROSITE" id="PS51161"/>
    </source>
</evidence>
<comment type="cofactor">
    <cofactor evidence="8">
        <name>Zn(2+)</name>
        <dbReference type="ChEBI" id="CHEBI:29105"/>
    </cofactor>
    <text evidence="8">Binds 1 zinc ion.</text>
</comment>
<evidence type="ECO:0000313" key="11">
    <source>
        <dbReference type="Proteomes" id="UP000242317"/>
    </source>
</evidence>
<name>A0A1G6LMG5_9GAMM</name>
<keyword evidence="8" id="KW-0862">Zinc</keyword>
<protein>
    <recommendedName>
        <fullName evidence="8">Transcriptional repressor NrdR</fullName>
    </recommendedName>
</protein>
<dbReference type="PANTHER" id="PTHR30455">
    <property type="entry name" value="TRANSCRIPTIONAL REPRESSOR NRDR"/>
    <property type="match status" value="1"/>
</dbReference>
<evidence type="ECO:0000256" key="3">
    <source>
        <dbReference type="ARBA" id="ARBA00022771"/>
    </source>
</evidence>
<dbReference type="Pfam" id="PF03477">
    <property type="entry name" value="ATP-cone"/>
    <property type="match status" value="1"/>
</dbReference>
<keyword evidence="1 8" id="KW-0678">Repressor</keyword>
<dbReference type="HAMAP" id="MF_00440">
    <property type="entry name" value="NrdR"/>
    <property type="match status" value="1"/>
</dbReference>
<dbReference type="InterPro" id="IPR003796">
    <property type="entry name" value="RNR_NrdR-like"/>
</dbReference>